<gene>
    <name evidence="7" type="ORF">ELQ94_02410</name>
</gene>
<proteinExistence type="inferred from homology"/>
<evidence type="ECO:0000256" key="4">
    <source>
        <dbReference type="ARBA" id="ARBA00022989"/>
    </source>
</evidence>
<keyword evidence="6" id="KW-1003">Cell membrane</keyword>
<evidence type="ECO:0000256" key="2">
    <source>
        <dbReference type="ARBA" id="ARBA00009142"/>
    </source>
</evidence>
<dbReference type="PANTHER" id="PTHR43701:SF2">
    <property type="entry name" value="MEMBRANE TRANSPORTER PROTEIN YJNA-RELATED"/>
    <property type="match status" value="1"/>
</dbReference>
<keyword evidence="8" id="KW-1185">Reference proteome</keyword>
<dbReference type="PANTHER" id="PTHR43701">
    <property type="entry name" value="MEMBRANE TRANSPORTER PROTEIN MJ0441-RELATED"/>
    <property type="match status" value="1"/>
</dbReference>
<protein>
    <recommendedName>
        <fullName evidence="6">Probable membrane transporter protein</fullName>
    </recommendedName>
</protein>
<feature type="transmembrane region" description="Helical" evidence="6">
    <location>
        <begin position="161"/>
        <end position="181"/>
    </location>
</feature>
<name>A0A3S0XDK4_9MICO</name>
<evidence type="ECO:0000313" key="7">
    <source>
        <dbReference type="EMBL" id="RUR03415.1"/>
    </source>
</evidence>
<evidence type="ECO:0000256" key="6">
    <source>
        <dbReference type="RuleBase" id="RU363041"/>
    </source>
</evidence>
<feature type="transmembrane region" description="Helical" evidence="6">
    <location>
        <begin position="55"/>
        <end position="77"/>
    </location>
</feature>
<dbReference type="InterPro" id="IPR002781">
    <property type="entry name" value="TM_pro_TauE-like"/>
</dbReference>
<dbReference type="EMBL" id="RZGZ01000001">
    <property type="protein sequence ID" value="RUR03415.1"/>
    <property type="molecule type" value="Genomic_DNA"/>
</dbReference>
<evidence type="ECO:0000256" key="1">
    <source>
        <dbReference type="ARBA" id="ARBA00004141"/>
    </source>
</evidence>
<sequence>MEDNRPVPTRHSPRTITFLILIGLVAGFMSGLFGVGGGIIIVPALVILAGFEQRLAAGTSLAAILPTAIVGVVTYAIQGHVDVVVALILAAGAVVGAQIGSFLLSRLPKAVLQWGFIAFLLVVVVQLFLVVPSRDEGVELSVGVVVGLVALGLVTGVLSGLLGIGGGVVVVPMLILLFGSSDLVAKGSSLLMMIPTALSGTIANTRRRNVDLMAAAIVGVAACTTTTVGALVAAALAPDVANVLFAVFLVLIAARMISDMIRARRARGREGLEG</sequence>
<reference evidence="7 8" key="1">
    <citation type="submission" date="2018-12" db="EMBL/GenBank/DDBJ databases">
        <authorList>
            <person name="Li F."/>
        </authorList>
    </citation>
    <scope>NUCLEOTIDE SEQUENCE [LARGE SCALE GENOMIC DNA]</scope>
    <source>
        <strain evidence="7 8">EGI 6500705</strain>
    </source>
</reference>
<evidence type="ECO:0000256" key="3">
    <source>
        <dbReference type="ARBA" id="ARBA00022692"/>
    </source>
</evidence>
<comment type="subcellular location">
    <subcellularLocation>
        <location evidence="6">Cell membrane</location>
        <topology evidence="6">Multi-pass membrane protein</topology>
    </subcellularLocation>
    <subcellularLocation>
        <location evidence="1">Membrane</location>
        <topology evidence="1">Multi-pass membrane protein</topology>
    </subcellularLocation>
</comment>
<keyword evidence="4 6" id="KW-1133">Transmembrane helix</keyword>
<keyword evidence="3 6" id="KW-0812">Transmembrane</keyword>
<evidence type="ECO:0000256" key="5">
    <source>
        <dbReference type="ARBA" id="ARBA00023136"/>
    </source>
</evidence>
<dbReference type="Pfam" id="PF01925">
    <property type="entry name" value="TauE"/>
    <property type="match status" value="2"/>
</dbReference>
<feature type="transmembrane region" description="Helical" evidence="6">
    <location>
        <begin position="111"/>
        <end position="131"/>
    </location>
</feature>
<dbReference type="OrthoDB" id="3700425at2"/>
<feature type="transmembrane region" description="Helical" evidence="6">
    <location>
        <begin position="20"/>
        <end position="48"/>
    </location>
</feature>
<dbReference type="InterPro" id="IPR051598">
    <property type="entry name" value="TSUP/Inactive_protease-like"/>
</dbReference>
<feature type="transmembrane region" description="Helical" evidence="6">
    <location>
        <begin position="212"/>
        <end position="234"/>
    </location>
</feature>
<dbReference type="AlphaFoldDB" id="A0A3S0XDK4"/>
<feature type="transmembrane region" description="Helical" evidence="6">
    <location>
        <begin position="83"/>
        <end position="104"/>
    </location>
</feature>
<feature type="transmembrane region" description="Helical" evidence="6">
    <location>
        <begin position="240"/>
        <end position="257"/>
    </location>
</feature>
<dbReference type="Proteomes" id="UP000274909">
    <property type="component" value="Unassembled WGS sequence"/>
</dbReference>
<keyword evidence="5 6" id="KW-0472">Membrane</keyword>
<accession>A0A3S0XDK4</accession>
<organism evidence="7 8">
    <name type="scientific">Labedella endophytica</name>
    <dbReference type="NCBI Taxonomy" id="1523160"/>
    <lineage>
        <taxon>Bacteria</taxon>
        <taxon>Bacillati</taxon>
        <taxon>Actinomycetota</taxon>
        <taxon>Actinomycetes</taxon>
        <taxon>Micrococcales</taxon>
        <taxon>Microbacteriaceae</taxon>
        <taxon>Labedella</taxon>
    </lineage>
</organism>
<evidence type="ECO:0000313" key="8">
    <source>
        <dbReference type="Proteomes" id="UP000274909"/>
    </source>
</evidence>
<comment type="similarity">
    <text evidence="2 6">Belongs to the 4-toluene sulfonate uptake permease (TSUP) (TC 2.A.102) family.</text>
</comment>
<comment type="caution">
    <text evidence="7">The sequence shown here is derived from an EMBL/GenBank/DDBJ whole genome shotgun (WGS) entry which is preliminary data.</text>
</comment>
<dbReference type="GO" id="GO:0005886">
    <property type="term" value="C:plasma membrane"/>
    <property type="evidence" value="ECO:0007669"/>
    <property type="project" value="UniProtKB-SubCell"/>
</dbReference>
<dbReference type="RefSeq" id="WP_127046783.1">
    <property type="nucleotide sequence ID" value="NZ_RZGZ01000001.1"/>
</dbReference>